<dbReference type="InterPro" id="IPR052457">
    <property type="entry name" value="Ankyrin-DD_containing_protein"/>
</dbReference>
<feature type="repeat" description="ANK" evidence="1">
    <location>
        <begin position="62"/>
        <end position="94"/>
    </location>
</feature>
<dbReference type="PANTHER" id="PTHR24125:SF5">
    <property type="entry name" value="ANKYRIN REPEAT PROTEIN"/>
    <property type="match status" value="1"/>
</dbReference>
<gene>
    <name evidence="2" type="ORF">QT711_19265</name>
</gene>
<evidence type="ECO:0000313" key="2">
    <source>
        <dbReference type="EMBL" id="MDW0115293.1"/>
    </source>
</evidence>
<proteinExistence type="predicted"/>
<protein>
    <submittedName>
        <fullName evidence="2">Ankyrin repeat domain-containing protein</fullName>
    </submittedName>
</protein>
<dbReference type="PANTHER" id="PTHR24125">
    <property type="entry name" value="ANKYRIN REPEAT AND DEATH DOMAIN-CONTAINING PROTEIN"/>
    <property type="match status" value="1"/>
</dbReference>
<organism evidence="2 3">
    <name type="scientific">Sporosarcina saromensis</name>
    <dbReference type="NCBI Taxonomy" id="359365"/>
    <lineage>
        <taxon>Bacteria</taxon>
        <taxon>Bacillati</taxon>
        <taxon>Bacillota</taxon>
        <taxon>Bacilli</taxon>
        <taxon>Bacillales</taxon>
        <taxon>Caryophanaceae</taxon>
        <taxon>Sporosarcina</taxon>
    </lineage>
</organism>
<dbReference type="Pfam" id="PF12796">
    <property type="entry name" value="Ank_2"/>
    <property type="match status" value="2"/>
</dbReference>
<sequence>MRRLLLAVLVFVGVLQGCSKTQVNKEEDVQMNSLFIAAEQGDLQAVKQLVDTGVDVNAQDDKGRTALMIATYARNVDAAKALIDAGADVNLQDDMKNSPFLYAGAEGYMEILKLTIAAEADPTVVNRYGGTALIPAAERGHVETVKLLLEETTVDVNHVNNLGWTALMEAVILNDGNEKQQEIITILIEHGADVTIPDSDGVTPLQHAKAKGFVEIEKLLLEAGGK</sequence>
<dbReference type="Gene3D" id="1.25.40.20">
    <property type="entry name" value="Ankyrin repeat-containing domain"/>
    <property type="match status" value="2"/>
</dbReference>
<dbReference type="SMART" id="SM00248">
    <property type="entry name" value="ANK"/>
    <property type="match status" value="6"/>
</dbReference>
<dbReference type="InterPro" id="IPR002110">
    <property type="entry name" value="Ankyrin_rpt"/>
</dbReference>
<dbReference type="SUPFAM" id="SSF48403">
    <property type="entry name" value="Ankyrin repeat"/>
    <property type="match status" value="1"/>
</dbReference>
<dbReference type="PRINTS" id="PR01415">
    <property type="entry name" value="ANKYRIN"/>
</dbReference>
<evidence type="ECO:0000313" key="3">
    <source>
        <dbReference type="Proteomes" id="UP001282284"/>
    </source>
</evidence>
<dbReference type="PROSITE" id="PS50088">
    <property type="entry name" value="ANK_REPEAT"/>
    <property type="match status" value="4"/>
</dbReference>
<evidence type="ECO:0000256" key="1">
    <source>
        <dbReference type="PROSITE-ProRule" id="PRU00023"/>
    </source>
</evidence>
<feature type="repeat" description="ANK" evidence="1">
    <location>
        <begin position="162"/>
        <end position="199"/>
    </location>
</feature>
<accession>A0ABU4GEC9</accession>
<name>A0ABU4GEC9_9BACL</name>
<keyword evidence="3" id="KW-1185">Reference proteome</keyword>
<reference evidence="2 3" key="1">
    <citation type="submission" date="2023-06" db="EMBL/GenBank/DDBJ databases">
        <title>Sporosarcina sp. nov., isolated from Korean traditional fermented seafood 'Jeotgal'.</title>
        <authorList>
            <person name="Yang A.I."/>
            <person name="Shin N.-R."/>
        </authorList>
    </citation>
    <scope>NUCLEOTIDE SEQUENCE [LARGE SCALE GENOMIC DNA]</scope>
    <source>
        <strain evidence="2 3">KCTC13119</strain>
    </source>
</reference>
<comment type="caution">
    <text evidence="2">The sequence shown here is derived from an EMBL/GenBank/DDBJ whole genome shotgun (WGS) entry which is preliminary data.</text>
</comment>
<dbReference type="EMBL" id="JAUBDI010000038">
    <property type="protein sequence ID" value="MDW0115293.1"/>
    <property type="molecule type" value="Genomic_DNA"/>
</dbReference>
<dbReference type="Proteomes" id="UP001282284">
    <property type="component" value="Unassembled WGS sequence"/>
</dbReference>
<dbReference type="PROSITE" id="PS50297">
    <property type="entry name" value="ANK_REP_REGION"/>
    <property type="match status" value="3"/>
</dbReference>
<dbReference type="RefSeq" id="WP_317946893.1">
    <property type="nucleotide sequence ID" value="NZ_JAUBDI010000038.1"/>
</dbReference>
<dbReference type="PROSITE" id="PS51257">
    <property type="entry name" value="PROKAR_LIPOPROTEIN"/>
    <property type="match status" value="1"/>
</dbReference>
<feature type="repeat" description="ANK" evidence="1">
    <location>
        <begin position="29"/>
        <end position="61"/>
    </location>
</feature>
<keyword evidence="1" id="KW-0040">ANK repeat</keyword>
<dbReference type="InterPro" id="IPR036770">
    <property type="entry name" value="Ankyrin_rpt-contain_sf"/>
</dbReference>
<feature type="repeat" description="ANK" evidence="1">
    <location>
        <begin position="200"/>
        <end position="226"/>
    </location>
</feature>